<organism evidence="1 2">
    <name type="scientific">Thermobacillus composti (strain DSM 18247 / JCM 13945 / KWC4)</name>
    <dbReference type="NCBI Taxonomy" id="717605"/>
    <lineage>
        <taxon>Bacteria</taxon>
        <taxon>Bacillati</taxon>
        <taxon>Bacillota</taxon>
        <taxon>Bacilli</taxon>
        <taxon>Bacillales</taxon>
        <taxon>Paenibacillaceae</taxon>
        <taxon>Thermobacillus</taxon>
    </lineage>
</organism>
<reference evidence="2" key="1">
    <citation type="submission" date="2012-01" db="EMBL/GenBank/DDBJ databases">
        <title>Complete sequence of chromosome of Thermobacillus composti KWC4.</title>
        <authorList>
            <person name="Lucas S."/>
            <person name="Han J."/>
            <person name="Lapidus A."/>
            <person name="Cheng J.-F."/>
            <person name="Goodwin L."/>
            <person name="Pitluck S."/>
            <person name="Peters L."/>
            <person name="Ovchinnikova G."/>
            <person name="Teshima H."/>
            <person name="Detter J.C."/>
            <person name="Han C."/>
            <person name="Tapia R."/>
            <person name="Land M."/>
            <person name="Hauser L."/>
            <person name="Kyrpides N."/>
            <person name="Ivanova N."/>
            <person name="Pagani I."/>
            <person name="Anderson I."/>
            <person name="Woyke T."/>
        </authorList>
    </citation>
    <scope>NUCLEOTIDE SEQUENCE [LARGE SCALE GENOMIC DNA]</scope>
    <source>
        <strain evidence="2">DSM 18247 / JCM 13945 / KWC4</strain>
    </source>
</reference>
<proteinExistence type="predicted"/>
<dbReference type="KEGG" id="tco:Theco_2808"/>
<accession>L0EIB7</accession>
<sequence>MRKGTQNTIRKAYDRKLQMVVTAKEAAINQGFEPNRYVCVVCEEEVYVAAAYSTERSVHFRHHRGNNNVECEYYLGQLTGNTDRLSFKRESREVGEIYFDNKNRNFCLGLRFSVDEIEDCEKNNVFIELNTEDKNRTLLKIKINRENFAPDTVTLFPLARFSSSYYLSFSSEEETSKRLFFSRSNTPIFFRMMGHDQAGRCKYVRGGVLYTNIKYVVVFPLKKSSLKNQFLLNEFDVEDTFEFKTMDMRFIGMVLSIKYLSKNLVSLLKSWNYKAETSEALTILWPPTYLTDNKCNVNADYIYVYSSFNLIPKGNTNVPRENIRLVTSNVSRINLLPQSIIFKKNAEIIIEKKDSITFNKKHIQSYARKANVFKVPEDGLSYFMFNCYGVSQLTVNQTVYMTPDSLIIGYKHNYPVTYIVQDEHHVKCGNELLNDILAHYKKTENFDESKIDQNRLSTLALQYIKKCEIDGKINTVVRHYIEEGLL</sequence>
<dbReference type="STRING" id="717605.Theco_2808"/>
<name>L0EIB7_THECK</name>
<gene>
    <name evidence="1" type="ordered locus">Theco_2808</name>
</gene>
<dbReference type="eggNOG" id="ENOG5033QDX">
    <property type="taxonomic scope" value="Bacteria"/>
</dbReference>
<dbReference type="HOGENOM" id="CLU_572179_0_0_9"/>
<evidence type="ECO:0000313" key="2">
    <source>
        <dbReference type="Proteomes" id="UP000010795"/>
    </source>
</evidence>
<dbReference type="EMBL" id="CP003255">
    <property type="protein sequence ID" value="AGA58895.1"/>
    <property type="molecule type" value="Genomic_DNA"/>
</dbReference>
<dbReference type="AlphaFoldDB" id="L0EIB7"/>
<dbReference type="OrthoDB" id="3034109at2"/>
<evidence type="ECO:0000313" key="1">
    <source>
        <dbReference type="EMBL" id="AGA58895.1"/>
    </source>
</evidence>
<keyword evidence="2" id="KW-1185">Reference proteome</keyword>
<protein>
    <submittedName>
        <fullName evidence="1">Uncharacterized protein</fullName>
    </submittedName>
</protein>
<dbReference type="Proteomes" id="UP000010795">
    <property type="component" value="Chromosome"/>
</dbReference>
<dbReference type="RefSeq" id="WP_015255635.1">
    <property type="nucleotide sequence ID" value="NC_019897.1"/>
</dbReference>